<dbReference type="Pfam" id="PF13091">
    <property type="entry name" value="PLDc_2"/>
    <property type="match status" value="1"/>
</dbReference>
<reference evidence="8" key="1">
    <citation type="submission" date="2021-02" db="EMBL/GenBank/DDBJ databases">
        <authorList>
            <person name="Nowell W R."/>
        </authorList>
    </citation>
    <scope>NUCLEOTIDE SEQUENCE</scope>
</reference>
<dbReference type="SUPFAM" id="SSF56024">
    <property type="entry name" value="Phospholipase D/nuclease"/>
    <property type="match status" value="1"/>
</dbReference>
<dbReference type="Gene3D" id="3.30.870.10">
    <property type="entry name" value="Endonuclease Chain A"/>
    <property type="match status" value="1"/>
</dbReference>
<evidence type="ECO:0000256" key="6">
    <source>
        <dbReference type="ARBA" id="ARBA00023098"/>
    </source>
</evidence>
<keyword evidence="4" id="KW-0378">Hydrolase</keyword>
<evidence type="ECO:0000313" key="8">
    <source>
        <dbReference type="EMBL" id="CAF1211036.1"/>
    </source>
</evidence>
<dbReference type="SMART" id="SM00155">
    <property type="entry name" value="PLDc"/>
    <property type="match status" value="1"/>
</dbReference>
<dbReference type="PANTHER" id="PTHR18896:SF76">
    <property type="entry name" value="PHOSPHOLIPASE"/>
    <property type="match status" value="1"/>
</dbReference>
<dbReference type="Proteomes" id="UP000677228">
    <property type="component" value="Unassembled WGS sequence"/>
</dbReference>
<evidence type="ECO:0000256" key="2">
    <source>
        <dbReference type="ARBA" id="ARBA00012027"/>
    </source>
</evidence>
<dbReference type="EMBL" id="CAJOBA010036277">
    <property type="protein sequence ID" value="CAF4019890.1"/>
    <property type="molecule type" value="Genomic_DNA"/>
</dbReference>
<comment type="caution">
    <text evidence="8">The sequence shown here is derived from an EMBL/GenBank/DDBJ whole genome shotgun (WGS) entry which is preliminary data.</text>
</comment>
<proteinExistence type="predicted"/>
<accession>A0A8S2EFB5</accession>
<evidence type="ECO:0000313" key="9">
    <source>
        <dbReference type="EMBL" id="CAF4019890.1"/>
    </source>
</evidence>
<keyword evidence="6" id="KW-0443">Lipid metabolism</keyword>
<keyword evidence="3" id="KW-0677">Repeat</keyword>
<dbReference type="InterPro" id="IPR001736">
    <property type="entry name" value="PLipase_D/transphosphatidylase"/>
</dbReference>
<gene>
    <name evidence="8" type="ORF">OVA965_LOCUS24448</name>
    <name evidence="9" type="ORF">TMI583_LOCUS25167</name>
</gene>
<dbReference type="AlphaFoldDB" id="A0A8S2EFB5"/>
<evidence type="ECO:0000259" key="7">
    <source>
        <dbReference type="PROSITE" id="PS50035"/>
    </source>
</evidence>
<organism evidence="8 10">
    <name type="scientific">Didymodactylos carnosus</name>
    <dbReference type="NCBI Taxonomy" id="1234261"/>
    <lineage>
        <taxon>Eukaryota</taxon>
        <taxon>Metazoa</taxon>
        <taxon>Spiralia</taxon>
        <taxon>Gnathifera</taxon>
        <taxon>Rotifera</taxon>
        <taxon>Eurotatoria</taxon>
        <taxon>Bdelloidea</taxon>
        <taxon>Philodinida</taxon>
        <taxon>Philodinidae</taxon>
        <taxon>Didymodactylos</taxon>
    </lineage>
</organism>
<dbReference type="PROSITE" id="PS50035">
    <property type="entry name" value="PLD"/>
    <property type="match status" value="1"/>
</dbReference>
<dbReference type="GO" id="GO:0009395">
    <property type="term" value="P:phospholipid catabolic process"/>
    <property type="evidence" value="ECO:0007669"/>
    <property type="project" value="TreeGrafter"/>
</dbReference>
<evidence type="ECO:0000256" key="1">
    <source>
        <dbReference type="ARBA" id="ARBA00000798"/>
    </source>
</evidence>
<sequence>MRTHDILMGRLVTENINVHSKIMIIDDRMAICGSANINDRSMNGNRDSEVAIVINDISEEISLLDGKSVNVGKFCSSWRKKIFKMLLGIQFENPENIDITDPVSDKLYYLIRKTAHENTIIYDEIFHTVPTNNVTKRSQKQEYLNAKTIKDTYPVQ</sequence>
<dbReference type="EC" id="3.1.4.4" evidence="2"/>
<evidence type="ECO:0000256" key="3">
    <source>
        <dbReference type="ARBA" id="ARBA00022737"/>
    </source>
</evidence>
<dbReference type="InterPro" id="IPR025202">
    <property type="entry name" value="PLD-like_dom"/>
</dbReference>
<comment type="catalytic activity">
    <reaction evidence="1">
        <text>a 1,2-diacyl-sn-glycero-3-phosphocholine + H2O = a 1,2-diacyl-sn-glycero-3-phosphate + choline + H(+)</text>
        <dbReference type="Rhea" id="RHEA:14445"/>
        <dbReference type="ChEBI" id="CHEBI:15354"/>
        <dbReference type="ChEBI" id="CHEBI:15377"/>
        <dbReference type="ChEBI" id="CHEBI:15378"/>
        <dbReference type="ChEBI" id="CHEBI:57643"/>
        <dbReference type="ChEBI" id="CHEBI:58608"/>
        <dbReference type="EC" id="3.1.4.4"/>
    </reaction>
</comment>
<evidence type="ECO:0000256" key="5">
    <source>
        <dbReference type="ARBA" id="ARBA00022963"/>
    </source>
</evidence>
<keyword evidence="5" id="KW-0442">Lipid degradation</keyword>
<dbReference type="EMBL" id="CAJNOK010014743">
    <property type="protein sequence ID" value="CAF1211036.1"/>
    <property type="molecule type" value="Genomic_DNA"/>
</dbReference>
<dbReference type="Proteomes" id="UP000682733">
    <property type="component" value="Unassembled WGS sequence"/>
</dbReference>
<dbReference type="GO" id="GO:0004630">
    <property type="term" value="F:phospholipase D activity"/>
    <property type="evidence" value="ECO:0007669"/>
    <property type="project" value="UniProtKB-EC"/>
</dbReference>
<evidence type="ECO:0000256" key="4">
    <source>
        <dbReference type="ARBA" id="ARBA00022801"/>
    </source>
</evidence>
<dbReference type="PANTHER" id="PTHR18896">
    <property type="entry name" value="PHOSPHOLIPASE D"/>
    <property type="match status" value="1"/>
</dbReference>
<evidence type="ECO:0000313" key="10">
    <source>
        <dbReference type="Proteomes" id="UP000677228"/>
    </source>
</evidence>
<feature type="domain" description="PLD phosphodiesterase" evidence="7">
    <location>
        <begin position="14"/>
        <end position="41"/>
    </location>
</feature>
<protein>
    <recommendedName>
        <fullName evidence="2">phospholipase D</fullName>
        <ecNumber evidence="2">3.1.4.4</ecNumber>
    </recommendedName>
</protein>
<name>A0A8S2EFB5_9BILA</name>
<dbReference type="InterPro" id="IPR015679">
    <property type="entry name" value="PLipase_D_fam"/>
</dbReference>
<feature type="non-terminal residue" evidence="8">
    <location>
        <position position="1"/>
    </location>
</feature>